<dbReference type="Proteomes" id="UP001227230">
    <property type="component" value="Chromosome 14"/>
</dbReference>
<accession>A0ABY9D840</accession>
<evidence type="ECO:0000313" key="1">
    <source>
        <dbReference type="EMBL" id="WKA03179.1"/>
    </source>
</evidence>
<keyword evidence="2" id="KW-1185">Reference proteome</keyword>
<dbReference type="EMBL" id="CP126661">
    <property type="protein sequence ID" value="WKA03179.1"/>
    <property type="molecule type" value="Genomic_DNA"/>
</dbReference>
<organism evidence="1 2">
    <name type="scientific">Vitis vinifera</name>
    <name type="common">Grape</name>
    <dbReference type="NCBI Taxonomy" id="29760"/>
    <lineage>
        <taxon>Eukaryota</taxon>
        <taxon>Viridiplantae</taxon>
        <taxon>Streptophyta</taxon>
        <taxon>Embryophyta</taxon>
        <taxon>Tracheophyta</taxon>
        <taxon>Spermatophyta</taxon>
        <taxon>Magnoliopsida</taxon>
        <taxon>eudicotyledons</taxon>
        <taxon>Gunneridae</taxon>
        <taxon>Pentapetalae</taxon>
        <taxon>rosids</taxon>
        <taxon>Vitales</taxon>
        <taxon>Vitaceae</taxon>
        <taxon>Viteae</taxon>
        <taxon>Vitis</taxon>
    </lineage>
</organism>
<reference evidence="1 2" key="1">
    <citation type="journal article" date="2023" name="Hortic Res">
        <title>The complete reference genome for grapevine (Vitis vinifera L.) genetics and breeding.</title>
        <authorList>
            <person name="Shi X."/>
            <person name="Cao S."/>
            <person name="Wang X."/>
            <person name="Huang S."/>
            <person name="Wang Y."/>
            <person name="Liu Z."/>
            <person name="Liu W."/>
            <person name="Leng X."/>
            <person name="Peng Y."/>
            <person name="Wang N."/>
            <person name="Wang Y."/>
            <person name="Ma Z."/>
            <person name="Xu X."/>
            <person name="Zhang F."/>
            <person name="Xue H."/>
            <person name="Zhong H."/>
            <person name="Wang Y."/>
            <person name="Zhang K."/>
            <person name="Velt A."/>
            <person name="Avia K."/>
            <person name="Holtgrawe D."/>
            <person name="Grimplet J."/>
            <person name="Matus J.T."/>
            <person name="Ware D."/>
            <person name="Wu X."/>
            <person name="Wang H."/>
            <person name="Liu C."/>
            <person name="Fang Y."/>
            <person name="Rustenholz C."/>
            <person name="Cheng Z."/>
            <person name="Xiao H."/>
            <person name="Zhou Y."/>
        </authorList>
    </citation>
    <scope>NUCLEOTIDE SEQUENCE [LARGE SCALE GENOMIC DNA]</scope>
    <source>
        <strain evidence="2">cv. Pinot noir / PN40024</strain>
        <tissue evidence="1">Leaf</tissue>
    </source>
</reference>
<name>A0ABY9D840_VITVI</name>
<evidence type="ECO:0000313" key="2">
    <source>
        <dbReference type="Proteomes" id="UP001227230"/>
    </source>
</evidence>
<gene>
    <name evidence="1" type="ORF">VitviT2T_021305</name>
</gene>
<protein>
    <submittedName>
        <fullName evidence="1">Uncharacterized protein</fullName>
    </submittedName>
</protein>
<sequence length="72" mass="7793">MSDLAGWIMLCCKLVEFEPNSLIWSNSTIVCSIISILGELSPTCLSAAVENSHDDLRMVEAQAEYAGCRGQA</sequence>
<proteinExistence type="predicted"/>